<dbReference type="Proteomes" id="UP000011991">
    <property type="component" value="Unassembled WGS sequence"/>
</dbReference>
<dbReference type="GO" id="GO:0005975">
    <property type="term" value="P:carbohydrate metabolic process"/>
    <property type="evidence" value="ECO:0007669"/>
    <property type="project" value="InterPro"/>
</dbReference>
<dbReference type="NCBIfam" id="TIGR00502">
    <property type="entry name" value="nagB"/>
    <property type="match status" value="1"/>
</dbReference>
<keyword evidence="4" id="KW-1185">Reference proteome</keyword>
<dbReference type="InterPro" id="IPR006148">
    <property type="entry name" value="Glc/Gal-6P_isomerase"/>
</dbReference>
<dbReference type="PANTHER" id="PTHR42892">
    <property type="entry name" value="GLUCOSAMINE-6-PHOSPHATE DEAMINASE-LIKE PROTEIN BT_0258-RELATED"/>
    <property type="match status" value="1"/>
</dbReference>
<sequence>MLIQPTEKNDDNDDIVQWVRNGIAVRVFGEAADASNSVAAEIASLIRQRADDGEQCILGLATGSTPVRVYRELIRLHREENLSMKNVVTFNLDEYFPMKPNAAQSYVRFMNEQLFDHVDISPDNIHIPDGTVTPDRVTEYCQQYEDAIDTAGGIDLQLLGIGRTGHVGFNEPGSEQASTTRLVRLCEITRTDAAKDFGGLEKTPQLAITMGVGTILRSRRIRLLAFGEHKSAIVERSVQGAISDSVPATYLHDHGNVEFVLDSAAASKLNPSTADVSH</sequence>
<name>M5RSH7_9BACT</name>
<dbReference type="InterPro" id="IPR052960">
    <property type="entry name" value="GlcN6P_deaminase-like"/>
</dbReference>
<comment type="caution">
    <text evidence="3">The sequence shown here is derived from an EMBL/GenBank/DDBJ whole genome shotgun (WGS) entry which is preliminary data.</text>
</comment>
<accession>M5RSH7</accession>
<dbReference type="AlphaFoldDB" id="M5RSH7"/>
<dbReference type="Pfam" id="PF01182">
    <property type="entry name" value="Glucosamine_iso"/>
    <property type="match status" value="1"/>
</dbReference>
<dbReference type="CDD" id="cd01399">
    <property type="entry name" value="GlcN6P_deaminase"/>
    <property type="match status" value="1"/>
</dbReference>
<proteinExistence type="predicted"/>
<dbReference type="Gene3D" id="3.40.50.1360">
    <property type="match status" value="1"/>
</dbReference>
<dbReference type="SUPFAM" id="SSF100950">
    <property type="entry name" value="NagB/RpiA/CoA transferase-like"/>
    <property type="match status" value="1"/>
</dbReference>
<feature type="domain" description="Glucosamine/galactosamine-6-phosphate isomerase" evidence="2">
    <location>
        <begin position="31"/>
        <end position="255"/>
    </location>
</feature>
<gene>
    <name evidence="3" type="ORF">RMSM_04755</name>
</gene>
<dbReference type="EMBL" id="ANOG01000680">
    <property type="protein sequence ID" value="EMI18327.1"/>
    <property type="molecule type" value="Genomic_DNA"/>
</dbReference>
<evidence type="ECO:0000256" key="1">
    <source>
        <dbReference type="NCBIfam" id="TIGR00502"/>
    </source>
</evidence>
<evidence type="ECO:0000259" key="2">
    <source>
        <dbReference type="Pfam" id="PF01182"/>
    </source>
</evidence>
<organism evidence="3 4">
    <name type="scientific">Rhodopirellula maiorica SM1</name>
    <dbReference type="NCBI Taxonomy" id="1265738"/>
    <lineage>
        <taxon>Bacteria</taxon>
        <taxon>Pseudomonadati</taxon>
        <taxon>Planctomycetota</taxon>
        <taxon>Planctomycetia</taxon>
        <taxon>Pirellulales</taxon>
        <taxon>Pirellulaceae</taxon>
        <taxon>Novipirellula</taxon>
    </lineage>
</organism>
<evidence type="ECO:0000313" key="3">
    <source>
        <dbReference type="EMBL" id="EMI18327.1"/>
    </source>
</evidence>
<dbReference type="PANTHER" id="PTHR42892:SF1">
    <property type="entry name" value="GLUCOSAMINE-6-PHOSPHATE ISOMERASE"/>
    <property type="match status" value="1"/>
</dbReference>
<dbReference type="InterPro" id="IPR037171">
    <property type="entry name" value="NagB/RpiA_transferase-like"/>
</dbReference>
<dbReference type="GO" id="GO:0006046">
    <property type="term" value="P:N-acetylglucosamine catabolic process"/>
    <property type="evidence" value="ECO:0007669"/>
    <property type="project" value="UniProtKB-UniRule"/>
</dbReference>
<dbReference type="EC" id="3.5.99.6" evidence="1"/>
<dbReference type="PATRIC" id="fig|1265738.3.peg.4781"/>
<dbReference type="InterPro" id="IPR004547">
    <property type="entry name" value="Glucosamine6P_isomerase"/>
</dbReference>
<evidence type="ECO:0000313" key="4">
    <source>
        <dbReference type="Proteomes" id="UP000011991"/>
    </source>
</evidence>
<protein>
    <recommendedName>
        <fullName evidence="1">Glucosamine-6-phosphate deaminase</fullName>
        <ecNumber evidence="1">3.5.99.6</ecNumber>
    </recommendedName>
</protein>
<dbReference type="GO" id="GO:0004342">
    <property type="term" value="F:glucosamine-6-phosphate deaminase activity"/>
    <property type="evidence" value="ECO:0007669"/>
    <property type="project" value="UniProtKB-UniRule"/>
</dbReference>
<reference evidence="3 4" key="1">
    <citation type="journal article" date="2013" name="Mar. Genomics">
        <title>Expression of sulfatases in Rhodopirellula baltica and the diversity of sulfatases in the genus Rhodopirellula.</title>
        <authorList>
            <person name="Wegner C.E."/>
            <person name="Richter-Heitmann T."/>
            <person name="Klindworth A."/>
            <person name="Klockow C."/>
            <person name="Richter M."/>
            <person name="Achstetter T."/>
            <person name="Glockner F.O."/>
            <person name="Harder J."/>
        </authorList>
    </citation>
    <scope>NUCLEOTIDE SEQUENCE [LARGE SCALE GENOMIC DNA]</scope>
    <source>
        <strain evidence="3 4">SM1</strain>
    </source>
</reference>